<organism evidence="11 12">
    <name type="scientific">Candidatus Methylomirabilis lanthanidiphila</name>
    <dbReference type="NCBI Taxonomy" id="2211376"/>
    <lineage>
        <taxon>Bacteria</taxon>
        <taxon>Candidatus Methylomirabilota</taxon>
        <taxon>Candidatus Methylomirabilia</taxon>
        <taxon>Candidatus Methylomirabilales</taxon>
        <taxon>Candidatus Methylomirabilaceae</taxon>
        <taxon>Candidatus Methylomirabilis</taxon>
    </lineage>
</organism>
<evidence type="ECO:0000259" key="10">
    <source>
        <dbReference type="Pfam" id="PF21088"/>
    </source>
</evidence>
<evidence type="ECO:0000313" key="11">
    <source>
        <dbReference type="EMBL" id="VUZ83691.1"/>
    </source>
</evidence>
<dbReference type="EMBL" id="CABIKM010000001">
    <property type="protein sequence ID" value="VUZ83691.1"/>
    <property type="molecule type" value="Genomic_DNA"/>
</dbReference>
<dbReference type="SUPFAM" id="SSF82861">
    <property type="entry name" value="Mechanosensitive channel protein MscS (YggB), transmembrane region"/>
    <property type="match status" value="1"/>
</dbReference>
<feature type="domain" description="Mechanosensitive ion channel MscS" evidence="8">
    <location>
        <begin position="113"/>
        <end position="177"/>
    </location>
</feature>
<dbReference type="InterPro" id="IPR010920">
    <property type="entry name" value="LSM_dom_sf"/>
</dbReference>
<evidence type="ECO:0000256" key="5">
    <source>
        <dbReference type="ARBA" id="ARBA00022989"/>
    </source>
</evidence>
<dbReference type="Gene3D" id="3.30.70.100">
    <property type="match status" value="1"/>
</dbReference>
<proteinExistence type="inferred from homology"/>
<evidence type="ECO:0000256" key="6">
    <source>
        <dbReference type="ARBA" id="ARBA00023136"/>
    </source>
</evidence>
<evidence type="ECO:0000259" key="9">
    <source>
        <dbReference type="Pfam" id="PF21082"/>
    </source>
</evidence>
<dbReference type="InterPro" id="IPR023408">
    <property type="entry name" value="MscS_beta-dom_sf"/>
</dbReference>
<dbReference type="PANTHER" id="PTHR30460">
    <property type="entry name" value="MODERATE CONDUCTANCE MECHANOSENSITIVE CHANNEL YBIO"/>
    <property type="match status" value="1"/>
</dbReference>
<dbReference type="Pfam" id="PF00924">
    <property type="entry name" value="MS_channel_2nd"/>
    <property type="match status" value="1"/>
</dbReference>
<protein>
    <submittedName>
        <fullName evidence="11">Small mechanosensitive ion channel protein MscS</fullName>
    </submittedName>
</protein>
<keyword evidence="5 7" id="KW-1133">Transmembrane helix</keyword>
<dbReference type="InterPro" id="IPR011066">
    <property type="entry name" value="MscS_channel_C_sf"/>
</dbReference>
<dbReference type="Gene3D" id="2.30.30.60">
    <property type="match status" value="1"/>
</dbReference>
<dbReference type="Proteomes" id="UP000334340">
    <property type="component" value="Unassembled WGS sequence"/>
</dbReference>
<dbReference type="GO" id="GO:0008381">
    <property type="term" value="F:mechanosensitive monoatomic ion channel activity"/>
    <property type="evidence" value="ECO:0007669"/>
    <property type="project" value="InterPro"/>
</dbReference>
<feature type="transmembrane region" description="Helical" evidence="7">
    <location>
        <begin position="12"/>
        <end position="35"/>
    </location>
</feature>
<reference evidence="11 12" key="1">
    <citation type="submission" date="2019-07" db="EMBL/GenBank/DDBJ databases">
        <authorList>
            <person name="Cremers G."/>
        </authorList>
    </citation>
    <scope>NUCLEOTIDE SEQUENCE [LARGE SCALE GENOMIC DNA]</scope>
</reference>
<dbReference type="InterPro" id="IPR049278">
    <property type="entry name" value="MS_channel_C"/>
</dbReference>
<feature type="transmembrane region" description="Helical" evidence="7">
    <location>
        <begin position="61"/>
        <end position="83"/>
    </location>
</feature>
<accession>A0A564ZEE4</accession>
<name>A0A564ZEE4_9BACT</name>
<comment type="subcellular location">
    <subcellularLocation>
        <location evidence="1">Cell membrane</location>
        <topology evidence="1">Multi-pass membrane protein</topology>
    </subcellularLocation>
</comment>
<dbReference type="AlphaFoldDB" id="A0A564ZEE4"/>
<feature type="transmembrane region" description="Helical" evidence="7">
    <location>
        <begin position="95"/>
        <end position="114"/>
    </location>
</feature>
<dbReference type="FunFam" id="3.30.70.100:FF:000018">
    <property type="entry name" value="MscS mechanosensitive ion channel"/>
    <property type="match status" value="1"/>
</dbReference>
<keyword evidence="12" id="KW-1185">Reference proteome</keyword>
<dbReference type="InterPro" id="IPR049142">
    <property type="entry name" value="MS_channel_1st"/>
</dbReference>
<evidence type="ECO:0000256" key="1">
    <source>
        <dbReference type="ARBA" id="ARBA00004651"/>
    </source>
</evidence>
<keyword evidence="3" id="KW-1003">Cell membrane</keyword>
<sequence length="296" mass="32362">MINAGAVEEFLYWLRTGGVRLGIIVTGSLLLVHLLKLASDRVVRAVTEQGNGQVSEQEKRALTLAGIVKTVGTTVIVIIATMMGLQELGLDITPVIAGAGVVGLAVGFGAQSLIKDVIAGFFIILEGQFAVGDVIKTGEISGSVERLNLRVTILRDFSSGAVHFIPNSELKVVSNLTKEWSRVALDIGVAYDEDIDWVVEVLQRTGQELAKDERMGPLILEPPEVLGIESFGESQVIIKVLVKTLPQRQWEVAREFRKRIKAAFEKEGIEMPYPTRVHLTRIESLPIEEQDISAQL</sequence>
<keyword evidence="4 7" id="KW-0812">Transmembrane</keyword>
<evidence type="ECO:0000259" key="8">
    <source>
        <dbReference type="Pfam" id="PF00924"/>
    </source>
</evidence>
<feature type="domain" description="Mechanosensitive ion channel MscS C-terminal" evidence="9">
    <location>
        <begin position="184"/>
        <end position="271"/>
    </location>
</feature>
<evidence type="ECO:0000256" key="2">
    <source>
        <dbReference type="ARBA" id="ARBA00008017"/>
    </source>
</evidence>
<evidence type="ECO:0000256" key="3">
    <source>
        <dbReference type="ARBA" id="ARBA00022475"/>
    </source>
</evidence>
<dbReference type="PANTHER" id="PTHR30460:SF0">
    <property type="entry name" value="MODERATE CONDUCTANCE MECHANOSENSITIVE CHANNEL YBIO"/>
    <property type="match status" value="1"/>
</dbReference>
<gene>
    <name evidence="11" type="ORF">MELA_00044</name>
</gene>
<dbReference type="GO" id="GO:0005886">
    <property type="term" value="C:plasma membrane"/>
    <property type="evidence" value="ECO:0007669"/>
    <property type="project" value="UniProtKB-SubCell"/>
</dbReference>
<evidence type="ECO:0000256" key="7">
    <source>
        <dbReference type="SAM" id="Phobius"/>
    </source>
</evidence>
<dbReference type="Pfam" id="PF21082">
    <property type="entry name" value="MS_channel_3rd"/>
    <property type="match status" value="1"/>
</dbReference>
<feature type="domain" description="Mechanosensitive ion channel transmembrane helices 2/3" evidence="10">
    <location>
        <begin position="75"/>
        <end position="111"/>
    </location>
</feature>
<dbReference type="InterPro" id="IPR006685">
    <property type="entry name" value="MscS_channel_2nd"/>
</dbReference>
<dbReference type="Pfam" id="PF21088">
    <property type="entry name" value="MS_channel_1st"/>
    <property type="match status" value="1"/>
</dbReference>
<dbReference type="SUPFAM" id="SSF50182">
    <property type="entry name" value="Sm-like ribonucleoproteins"/>
    <property type="match status" value="1"/>
</dbReference>
<dbReference type="InterPro" id="IPR045276">
    <property type="entry name" value="YbiO_bact"/>
</dbReference>
<comment type="similarity">
    <text evidence="2">Belongs to the MscS (TC 1.A.23) family.</text>
</comment>
<keyword evidence="6 7" id="KW-0472">Membrane</keyword>
<dbReference type="SUPFAM" id="SSF82689">
    <property type="entry name" value="Mechanosensitive channel protein MscS (YggB), C-terminal domain"/>
    <property type="match status" value="1"/>
</dbReference>
<evidence type="ECO:0000256" key="4">
    <source>
        <dbReference type="ARBA" id="ARBA00022692"/>
    </source>
</evidence>
<dbReference type="Gene3D" id="1.10.287.1260">
    <property type="match status" value="1"/>
</dbReference>
<dbReference type="InterPro" id="IPR011014">
    <property type="entry name" value="MscS_channel_TM-2"/>
</dbReference>
<evidence type="ECO:0000313" key="12">
    <source>
        <dbReference type="Proteomes" id="UP000334340"/>
    </source>
</evidence>